<feature type="region of interest" description="Disordered" evidence="1">
    <location>
        <begin position="1"/>
        <end position="24"/>
    </location>
</feature>
<dbReference type="STRING" id="478744.SAMN05444359_12634"/>
<dbReference type="AlphaFoldDB" id="A0A1H9LY34"/>
<dbReference type="InParanoid" id="A0A1H9LY34"/>
<keyword evidence="3" id="KW-1185">Reference proteome</keyword>
<evidence type="ECO:0000313" key="2">
    <source>
        <dbReference type="EMBL" id="SER16362.1"/>
    </source>
</evidence>
<proteinExistence type="predicted"/>
<dbReference type="EMBL" id="FOFB01000026">
    <property type="protein sequence ID" value="SER16362.1"/>
    <property type="molecule type" value="Genomic_DNA"/>
</dbReference>
<dbReference type="RefSeq" id="WP_090171909.1">
    <property type="nucleotide sequence ID" value="NZ_FOFB01000026.1"/>
</dbReference>
<dbReference type="OrthoDB" id="1513036at2"/>
<gene>
    <name evidence="2" type="ORF">SAMN05444359_12634</name>
</gene>
<evidence type="ECO:0000313" key="3">
    <source>
        <dbReference type="Proteomes" id="UP000199021"/>
    </source>
</evidence>
<sequence>MAKTTKYQRLQKAKASHCAGRTTKASLNKAKKAYIDDAVKKGNKTRTEATASANKVINRGCSAGIGTTKKKRKLTKRRKK</sequence>
<accession>A0A1H9LY34</accession>
<dbReference type="Proteomes" id="UP000199021">
    <property type="component" value="Unassembled WGS sequence"/>
</dbReference>
<reference evidence="3" key="1">
    <citation type="submission" date="2016-10" db="EMBL/GenBank/DDBJ databases">
        <authorList>
            <person name="Varghese N."/>
            <person name="Submissions S."/>
        </authorList>
    </citation>
    <scope>NUCLEOTIDE SEQUENCE [LARGE SCALE GENOMIC DNA]</scope>
    <source>
        <strain evidence="3">DSM 24740</strain>
    </source>
</reference>
<protein>
    <submittedName>
        <fullName evidence="2">Uncharacterized protein</fullName>
    </submittedName>
</protein>
<organism evidence="2 3">
    <name type="scientific">Neolewinella agarilytica</name>
    <dbReference type="NCBI Taxonomy" id="478744"/>
    <lineage>
        <taxon>Bacteria</taxon>
        <taxon>Pseudomonadati</taxon>
        <taxon>Bacteroidota</taxon>
        <taxon>Saprospiria</taxon>
        <taxon>Saprospirales</taxon>
        <taxon>Lewinellaceae</taxon>
        <taxon>Neolewinella</taxon>
    </lineage>
</organism>
<evidence type="ECO:0000256" key="1">
    <source>
        <dbReference type="SAM" id="MobiDB-lite"/>
    </source>
</evidence>
<name>A0A1H9LY34_9BACT</name>